<dbReference type="Pfam" id="PF00196">
    <property type="entry name" value="GerE"/>
    <property type="match status" value="1"/>
</dbReference>
<dbReference type="GO" id="GO:0006355">
    <property type="term" value="P:regulation of DNA-templated transcription"/>
    <property type="evidence" value="ECO:0007669"/>
    <property type="project" value="InterPro"/>
</dbReference>
<keyword evidence="1" id="KW-0238">DNA-binding</keyword>
<organism evidence="3 4">
    <name type="scientific">Enterobacter mori</name>
    <dbReference type="NCBI Taxonomy" id="539813"/>
    <lineage>
        <taxon>Bacteria</taxon>
        <taxon>Pseudomonadati</taxon>
        <taxon>Pseudomonadota</taxon>
        <taxon>Gammaproteobacteria</taxon>
        <taxon>Enterobacterales</taxon>
        <taxon>Enterobacteriaceae</taxon>
        <taxon>Enterobacter</taxon>
    </lineage>
</organism>
<dbReference type="Gene3D" id="1.10.10.10">
    <property type="entry name" value="Winged helix-like DNA-binding domain superfamily/Winged helix DNA-binding domain"/>
    <property type="match status" value="1"/>
</dbReference>
<dbReference type="GO" id="GO:0003677">
    <property type="term" value="F:DNA binding"/>
    <property type="evidence" value="ECO:0007669"/>
    <property type="project" value="UniProtKB-KW"/>
</dbReference>
<comment type="caution">
    <text evidence="3">The sequence shown here is derived from an EMBL/GenBank/DDBJ whole genome shotgun (WGS) entry which is preliminary data.</text>
</comment>
<evidence type="ECO:0000313" key="4">
    <source>
        <dbReference type="Proteomes" id="UP000282263"/>
    </source>
</evidence>
<dbReference type="AlphaFoldDB" id="A0A9Q7K2F9"/>
<protein>
    <recommendedName>
        <fullName evidence="2">HTH luxR-type domain-containing protein</fullName>
    </recommendedName>
</protein>
<dbReference type="Proteomes" id="UP000282263">
    <property type="component" value="Unassembled WGS sequence"/>
</dbReference>
<reference evidence="3 4" key="1">
    <citation type="submission" date="2018-12" db="EMBL/GenBank/DDBJ databases">
        <title>The Batch Genome Submission of Enterobacter spp. strains.</title>
        <authorList>
            <person name="Wei L."/>
            <person name="Wu W."/>
            <person name="Lin J."/>
            <person name="Zhang X."/>
            <person name="Feng Y."/>
            <person name="Zong Z."/>
        </authorList>
    </citation>
    <scope>NUCLEOTIDE SEQUENCE [LARGE SCALE GENOMIC DNA]</scope>
    <source>
        <strain evidence="3 4">SCEM020047</strain>
    </source>
</reference>
<feature type="domain" description="HTH luxR-type" evidence="2">
    <location>
        <begin position="88"/>
        <end position="145"/>
    </location>
</feature>
<evidence type="ECO:0000256" key="1">
    <source>
        <dbReference type="ARBA" id="ARBA00023125"/>
    </source>
</evidence>
<dbReference type="InterPro" id="IPR000792">
    <property type="entry name" value="Tscrpt_reg_LuxR_C"/>
</dbReference>
<accession>A0A9Q7K2F9</accession>
<sequence>MYLVLPDSIYSNIVYFHWLISLRRKTNNAAISEIIIAYHSDIFPELFSCICSHYKHRLVNINNLTNDEIIKKMHTQRHPSKNKIIKKYIELTHMEFSVLKLMIAGYSIDDISIVHNIKPKTTYTYTNNIMKQLGFNSLKKIYSCGEIIKASIEHEIIREKKKQYTNAKIKTHEPQFA</sequence>
<name>A0A9Q7K2F9_9ENTR</name>
<dbReference type="SMART" id="SM00421">
    <property type="entry name" value="HTH_LUXR"/>
    <property type="match status" value="1"/>
</dbReference>
<gene>
    <name evidence="3" type="ORF">EKN29_16065</name>
</gene>
<dbReference type="SUPFAM" id="SSF46894">
    <property type="entry name" value="C-terminal effector domain of the bipartite response regulators"/>
    <property type="match status" value="1"/>
</dbReference>
<dbReference type="InterPro" id="IPR016032">
    <property type="entry name" value="Sig_transdc_resp-reg_C-effctor"/>
</dbReference>
<evidence type="ECO:0000259" key="2">
    <source>
        <dbReference type="SMART" id="SM00421"/>
    </source>
</evidence>
<evidence type="ECO:0000313" key="3">
    <source>
        <dbReference type="EMBL" id="RTQ23395.1"/>
    </source>
</evidence>
<proteinExistence type="predicted"/>
<dbReference type="InterPro" id="IPR036388">
    <property type="entry name" value="WH-like_DNA-bd_sf"/>
</dbReference>
<dbReference type="EMBL" id="RXPP01000016">
    <property type="protein sequence ID" value="RTQ23395.1"/>
    <property type="molecule type" value="Genomic_DNA"/>
</dbReference>